<evidence type="ECO:0000313" key="2">
    <source>
        <dbReference type="Proteomes" id="UP000177942"/>
    </source>
</evidence>
<comment type="caution">
    <text evidence="1">The sequence shown here is derived from an EMBL/GenBank/DDBJ whole genome shotgun (WGS) entry which is preliminary data.</text>
</comment>
<dbReference type="EMBL" id="MHJJ01000011">
    <property type="protein sequence ID" value="OGY65360.1"/>
    <property type="molecule type" value="Genomic_DNA"/>
</dbReference>
<proteinExistence type="predicted"/>
<evidence type="ECO:0000313" key="1">
    <source>
        <dbReference type="EMBL" id="OGY65360.1"/>
    </source>
</evidence>
<dbReference type="GO" id="GO:0009187">
    <property type="term" value="P:cyclic nucleotide metabolic process"/>
    <property type="evidence" value="ECO:0007669"/>
    <property type="project" value="TreeGrafter"/>
</dbReference>
<protein>
    <recommendedName>
        <fullName evidence="3">Cyclic phosphodiesterase-like protein</fullName>
    </recommendedName>
</protein>
<dbReference type="InterPro" id="IPR009097">
    <property type="entry name" value="Cyclic_Pdiesterase"/>
</dbReference>
<dbReference type="STRING" id="1798407.A3A16_02845"/>
<dbReference type="Pfam" id="PF07823">
    <property type="entry name" value="CPDase"/>
    <property type="match status" value="1"/>
</dbReference>
<name>A0A1G1ZNP8_9BACT</name>
<evidence type="ECO:0008006" key="3">
    <source>
        <dbReference type="Google" id="ProtNLM"/>
    </source>
</evidence>
<dbReference type="SUPFAM" id="SSF55144">
    <property type="entry name" value="LigT-like"/>
    <property type="match status" value="1"/>
</dbReference>
<sequence>MKVKGYSIWLIPDVGFFHEFCAIIRDLGRKYGAPVFEPHITLLGQVMGIEGDLKFKTEQLAKKLKSFPVYFGRYRGEENYFKPLFLEVERSPELIGADKLARTIFNIADRVEYQPHLSLVYGLFDKETKNKMEKDLTGKNFAGLCQTVNRLALYHTEGEVNKWRKVFEIGFDI</sequence>
<reference evidence="1 2" key="1">
    <citation type="journal article" date="2016" name="Nat. Commun.">
        <title>Thousands of microbial genomes shed light on interconnected biogeochemical processes in an aquifer system.</title>
        <authorList>
            <person name="Anantharaman K."/>
            <person name="Brown C.T."/>
            <person name="Hug L.A."/>
            <person name="Sharon I."/>
            <person name="Castelle C.J."/>
            <person name="Probst A.J."/>
            <person name="Thomas B.C."/>
            <person name="Singh A."/>
            <person name="Wilkins M.J."/>
            <person name="Karaoz U."/>
            <person name="Brodie E.L."/>
            <person name="Williams K.H."/>
            <person name="Hubbard S.S."/>
            <person name="Banfield J.F."/>
        </authorList>
    </citation>
    <scope>NUCLEOTIDE SEQUENCE [LARGE SCALE GENOMIC DNA]</scope>
</reference>
<dbReference type="AlphaFoldDB" id="A0A1G1ZNP8"/>
<dbReference type="PANTHER" id="PTHR28141">
    <property type="entry name" value="2',3'-CYCLIC-NUCLEOTIDE 3'-PHOSPHODIESTERASE"/>
    <property type="match status" value="1"/>
</dbReference>
<organism evidence="1 2">
    <name type="scientific">Candidatus Harrisonbacteria bacterium RIFCSPLOWO2_01_FULL_44_18</name>
    <dbReference type="NCBI Taxonomy" id="1798407"/>
    <lineage>
        <taxon>Bacteria</taxon>
        <taxon>Candidatus Harrisoniibacteriota</taxon>
    </lineage>
</organism>
<dbReference type="Proteomes" id="UP000177942">
    <property type="component" value="Unassembled WGS sequence"/>
</dbReference>
<dbReference type="Gene3D" id="3.90.1140.10">
    <property type="entry name" value="Cyclic phosphodiesterase"/>
    <property type="match status" value="1"/>
</dbReference>
<gene>
    <name evidence="1" type="ORF">A3A16_02845</name>
</gene>
<dbReference type="PANTHER" id="PTHR28141:SF1">
    <property type="entry name" value="2',3'-CYCLIC-NUCLEOTIDE 3'-PHOSPHODIESTERASE"/>
    <property type="match status" value="1"/>
</dbReference>
<accession>A0A1G1ZNP8</accession>
<dbReference type="InterPro" id="IPR012386">
    <property type="entry name" value="Cyclic-nucl_3Pdiesterase"/>
</dbReference>
<dbReference type="GO" id="GO:0004113">
    <property type="term" value="F:2',3'-cyclic-nucleotide 3'-phosphodiesterase activity"/>
    <property type="evidence" value="ECO:0007669"/>
    <property type="project" value="TreeGrafter"/>
</dbReference>